<organism evidence="4 5">
    <name type="scientific">Mycena citricolor</name>
    <dbReference type="NCBI Taxonomy" id="2018698"/>
    <lineage>
        <taxon>Eukaryota</taxon>
        <taxon>Fungi</taxon>
        <taxon>Dikarya</taxon>
        <taxon>Basidiomycota</taxon>
        <taxon>Agaricomycotina</taxon>
        <taxon>Agaricomycetes</taxon>
        <taxon>Agaricomycetidae</taxon>
        <taxon>Agaricales</taxon>
        <taxon>Marasmiineae</taxon>
        <taxon>Mycenaceae</taxon>
        <taxon>Mycena</taxon>
    </lineage>
</organism>
<name>A0AAD2H316_9AGAR</name>
<proteinExistence type="predicted"/>
<dbReference type="AlphaFoldDB" id="A0AAD2H316"/>
<feature type="domain" description="Endonuclease/exonuclease/phosphatase" evidence="3">
    <location>
        <begin position="40"/>
        <end position="163"/>
    </location>
</feature>
<evidence type="ECO:0000256" key="2">
    <source>
        <dbReference type="SAM" id="MobiDB-lite"/>
    </source>
</evidence>
<dbReference type="InterPro" id="IPR005135">
    <property type="entry name" value="Endo/exonuclease/phosphatase"/>
</dbReference>
<dbReference type="Gene3D" id="3.60.10.10">
    <property type="entry name" value="Endonuclease/exonuclease/phosphatase"/>
    <property type="match status" value="1"/>
</dbReference>
<dbReference type="Proteomes" id="UP001295794">
    <property type="component" value="Unassembled WGS sequence"/>
</dbReference>
<accession>A0AAD2H316</accession>
<dbReference type="Pfam" id="PF14529">
    <property type="entry name" value="Exo_endo_phos_2"/>
    <property type="match status" value="1"/>
</dbReference>
<sequence>MTYYKRRPDFDVTLRSDLAQDLDIQIIEVSRQNGKRWLYVNTYNEGGHRPAAAERLININLPQDIPIVFTGDWNLHHELWSCPNKNGNRRSNNFVEWMTESDAGPQCVLVNKKGGVTFTPHNATSSSSVLDLMFINGRAVNDDTIQEWTIDRSMSYGSDHHGIRWSTDDGREEIENITGVQYNMKEVDPMDWTSAFRQELDARRLDIDTILNPVQQVSNEQLERAATALTKAMQAATARVAKPKRQSKKAKPWWNDNLRNAANNLSNAQLELKTYEEGHGVRSAALRRKVKKMSNFFKRLCRATKAKWAVEKLQEATSSDIWGFRKWSTGVRNYPSPAIKRQGQAPAVTHAEKCEALRKALFQPPPPLEDEYNPNVSDKLPGDLDFQDVTTEEEAHK</sequence>
<dbReference type="InterPro" id="IPR036691">
    <property type="entry name" value="Endo/exonu/phosph_ase_sf"/>
</dbReference>
<evidence type="ECO:0000313" key="4">
    <source>
        <dbReference type="EMBL" id="CAK5266732.1"/>
    </source>
</evidence>
<keyword evidence="5" id="KW-1185">Reference proteome</keyword>
<protein>
    <recommendedName>
        <fullName evidence="3">Endonuclease/exonuclease/phosphatase domain-containing protein</fullName>
    </recommendedName>
</protein>
<feature type="coiled-coil region" evidence="1">
    <location>
        <begin position="219"/>
        <end position="278"/>
    </location>
</feature>
<feature type="region of interest" description="Disordered" evidence="2">
    <location>
        <begin position="363"/>
        <end position="397"/>
    </location>
</feature>
<comment type="caution">
    <text evidence="4">The sequence shown here is derived from an EMBL/GenBank/DDBJ whole genome shotgun (WGS) entry which is preliminary data.</text>
</comment>
<reference evidence="4" key="1">
    <citation type="submission" date="2023-11" db="EMBL/GenBank/DDBJ databases">
        <authorList>
            <person name="De Vega J J."/>
            <person name="De Vega J J."/>
        </authorList>
    </citation>
    <scope>NUCLEOTIDE SEQUENCE</scope>
</reference>
<evidence type="ECO:0000259" key="3">
    <source>
        <dbReference type="Pfam" id="PF14529"/>
    </source>
</evidence>
<evidence type="ECO:0000256" key="1">
    <source>
        <dbReference type="SAM" id="Coils"/>
    </source>
</evidence>
<dbReference type="EMBL" id="CAVNYO010000110">
    <property type="protein sequence ID" value="CAK5266732.1"/>
    <property type="molecule type" value="Genomic_DNA"/>
</dbReference>
<dbReference type="GO" id="GO:0003824">
    <property type="term" value="F:catalytic activity"/>
    <property type="evidence" value="ECO:0007669"/>
    <property type="project" value="InterPro"/>
</dbReference>
<dbReference type="SUPFAM" id="SSF56219">
    <property type="entry name" value="DNase I-like"/>
    <property type="match status" value="1"/>
</dbReference>
<gene>
    <name evidence="4" type="ORF">MYCIT1_LOCUS8648</name>
</gene>
<evidence type="ECO:0000313" key="5">
    <source>
        <dbReference type="Proteomes" id="UP001295794"/>
    </source>
</evidence>
<keyword evidence="1" id="KW-0175">Coiled coil</keyword>